<evidence type="ECO:0000313" key="3">
    <source>
        <dbReference type="Proteomes" id="UP001150925"/>
    </source>
</evidence>
<feature type="region of interest" description="Disordered" evidence="1">
    <location>
        <begin position="349"/>
        <end position="398"/>
    </location>
</feature>
<name>A0A9W8AML0_9FUNG</name>
<keyword evidence="3" id="KW-1185">Reference proteome</keyword>
<proteinExistence type="predicted"/>
<dbReference type="GO" id="GO:0003729">
    <property type="term" value="F:mRNA binding"/>
    <property type="evidence" value="ECO:0007669"/>
    <property type="project" value="TreeGrafter"/>
</dbReference>
<comment type="caution">
    <text evidence="2">The sequence shown here is derived from an EMBL/GenBank/DDBJ whole genome shotgun (WGS) entry which is preliminary data.</text>
</comment>
<dbReference type="AlphaFoldDB" id="A0A9W8AML0"/>
<dbReference type="OrthoDB" id="2195113at2759"/>
<reference evidence="2" key="1">
    <citation type="submission" date="2022-07" db="EMBL/GenBank/DDBJ databases">
        <title>Phylogenomic reconstructions and comparative analyses of Kickxellomycotina fungi.</title>
        <authorList>
            <person name="Reynolds N.K."/>
            <person name="Stajich J.E."/>
            <person name="Barry K."/>
            <person name="Grigoriev I.V."/>
            <person name="Crous P."/>
            <person name="Smith M.E."/>
        </authorList>
    </citation>
    <scope>NUCLEOTIDE SEQUENCE</scope>
    <source>
        <strain evidence="2">RSA 1196</strain>
    </source>
</reference>
<feature type="region of interest" description="Disordered" evidence="1">
    <location>
        <begin position="37"/>
        <end position="76"/>
    </location>
</feature>
<feature type="compositionally biased region" description="Polar residues" evidence="1">
    <location>
        <begin position="298"/>
        <end position="313"/>
    </location>
</feature>
<organism evidence="2 3">
    <name type="scientific">Dispira parvispora</name>
    <dbReference type="NCBI Taxonomy" id="1520584"/>
    <lineage>
        <taxon>Eukaryota</taxon>
        <taxon>Fungi</taxon>
        <taxon>Fungi incertae sedis</taxon>
        <taxon>Zoopagomycota</taxon>
        <taxon>Kickxellomycotina</taxon>
        <taxon>Dimargaritomycetes</taxon>
        <taxon>Dimargaritales</taxon>
        <taxon>Dimargaritaceae</taxon>
        <taxon>Dispira</taxon>
    </lineage>
</organism>
<dbReference type="GO" id="GO:0005783">
    <property type="term" value="C:endoplasmic reticulum"/>
    <property type="evidence" value="ECO:0007669"/>
    <property type="project" value="TreeGrafter"/>
</dbReference>
<dbReference type="InterPro" id="IPR039604">
    <property type="entry name" value="Bfr1"/>
</dbReference>
<dbReference type="Proteomes" id="UP001150925">
    <property type="component" value="Unassembled WGS sequence"/>
</dbReference>
<dbReference type="EMBL" id="JANBPY010001268">
    <property type="protein sequence ID" value="KAJ1960782.1"/>
    <property type="molecule type" value="Genomic_DNA"/>
</dbReference>
<feature type="region of interest" description="Disordered" evidence="1">
    <location>
        <begin position="185"/>
        <end position="207"/>
    </location>
</feature>
<dbReference type="PANTHER" id="PTHR31027:SF2">
    <property type="entry name" value="LEBERCILIN DOMAIN-CONTAINING PROTEIN"/>
    <property type="match status" value="1"/>
</dbReference>
<dbReference type="PANTHER" id="PTHR31027">
    <property type="entry name" value="NUCLEAR SEGREGATION PROTEIN BFR1"/>
    <property type="match status" value="1"/>
</dbReference>
<dbReference type="GO" id="GO:0008298">
    <property type="term" value="P:intracellular mRNA localization"/>
    <property type="evidence" value="ECO:0007669"/>
    <property type="project" value="TreeGrafter"/>
</dbReference>
<gene>
    <name evidence="2" type="primary">BFR1</name>
    <name evidence="2" type="ORF">IWQ62_004096</name>
</gene>
<protein>
    <submittedName>
        <fullName evidence="2">Multicopy suppressor of BFA (Brefeldin A)</fullName>
    </submittedName>
</protein>
<dbReference type="GO" id="GO:1990904">
    <property type="term" value="C:ribonucleoprotein complex"/>
    <property type="evidence" value="ECO:0007669"/>
    <property type="project" value="TreeGrafter"/>
</dbReference>
<feature type="compositionally biased region" description="Polar residues" evidence="1">
    <location>
        <begin position="51"/>
        <end position="65"/>
    </location>
</feature>
<feature type="compositionally biased region" description="Basic residues" evidence="1">
    <location>
        <begin position="357"/>
        <end position="369"/>
    </location>
</feature>
<feature type="region of interest" description="Disordered" evidence="1">
    <location>
        <begin position="298"/>
        <end position="335"/>
    </location>
</feature>
<evidence type="ECO:0000256" key="1">
    <source>
        <dbReference type="SAM" id="MobiDB-lite"/>
    </source>
</evidence>
<accession>A0A9W8AML0</accession>
<evidence type="ECO:0000313" key="2">
    <source>
        <dbReference type="EMBL" id="KAJ1960782.1"/>
    </source>
</evidence>
<sequence>MSSTPAEQPKRPRVRPDLKAHRQRLQALDDEIQQVQQKYEEFSGRPAPSVRRSNPKPQELASQLESMKKQQATEKAALQASIRRRLARVKQLRDRCPCPTIVALEARIGELDQAIESGKMKLVEERQALNEIATLRKSRKNVEAYQEEQQELDREHQRFAELFSEGDTGRNSELNQQYKELQALLDEAQAEDQQQRQQRQKAVEERQAVKKTLDDLYQQRRTLNDEFYEAKRAYEAWLREDRKRREAEREQRRIQEAQERRQRQIEQEKELAEMPAFESEITACESLLKYLEQEFRQPTKSGNTNSSANSKPLNTVAVPESNGVAPRRVDTVPDGVRLASKSTRGEDYFFSPTAAKKSSKHKKKGKKGGRQSSTGASSGEHSAPSSTTAQPSSGGDQAVSFPLGVLESFWEIRVDPPTSVNEIKDVVQAIVEKKDWYLKNQIQVTADKKAKVEKKIQELAMQLETQAIVTNE</sequence>
<feature type="compositionally biased region" description="Low complexity" evidence="1">
    <location>
        <begin position="382"/>
        <end position="395"/>
    </location>
</feature>
<feature type="compositionally biased region" description="Low complexity" evidence="1">
    <location>
        <begin position="185"/>
        <end position="197"/>
    </location>
</feature>
<dbReference type="GO" id="GO:0042175">
    <property type="term" value="C:nuclear outer membrane-endoplasmic reticulum membrane network"/>
    <property type="evidence" value="ECO:0007669"/>
    <property type="project" value="TreeGrafter"/>
</dbReference>